<name>A0A6N1NDD1_9VIRU</name>
<reference evidence="1" key="1">
    <citation type="submission" date="2017-06" db="EMBL/GenBank/DDBJ databases">
        <authorList>
            <person name="Assis F.L."/>
            <person name="Abrahao J.S."/>
            <person name="Silva L."/>
            <person name="Khalil J.B."/>
            <person name="Rodrigues R."/>
            <person name="Silva L.S."/>
            <person name="Boratto P."/>
            <person name="Andrade M."/>
            <person name="Kroon E.G."/>
            <person name="Ribeiro B."/>
            <person name="Bergier I."/>
            <person name="Seligmann H."/>
            <person name="Ghigo E."/>
            <person name="Colson P."/>
            <person name="Levasseur A."/>
            <person name="Raoult D."/>
            <person name="Scola B.L."/>
        </authorList>
    </citation>
    <scope>NUCLEOTIDE SEQUENCE</scope>
    <source>
        <strain evidence="1">Deep ocean</strain>
    </source>
</reference>
<organism evidence="1">
    <name type="scientific">Tupanvirus deep ocean</name>
    <dbReference type="NCBI Taxonomy" id="2126984"/>
    <lineage>
        <taxon>Viruses</taxon>
        <taxon>Varidnaviria</taxon>
        <taxon>Bamfordvirae</taxon>
        <taxon>Nucleocytoviricota</taxon>
        <taxon>Megaviricetes</taxon>
        <taxon>Imitervirales</taxon>
        <taxon>Mimiviridae</taxon>
        <taxon>Megamimivirinae</taxon>
        <taxon>Tupanvirus</taxon>
        <taxon>Tupanvirus altamarinense</taxon>
    </lineage>
</organism>
<dbReference type="EMBL" id="MF405918">
    <property type="protein sequence ID" value="QKU33575.1"/>
    <property type="molecule type" value="Genomic_DNA"/>
</dbReference>
<proteinExistence type="predicted"/>
<evidence type="ECO:0000313" key="1">
    <source>
        <dbReference type="EMBL" id="QKU33575.1"/>
    </source>
</evidence>
<sequence length="129" mass="14534">MITTGFEPVSDLRHQSLNLTPSTTRARYLGTQWATPFQICRCIFERGTSEIRTHDVLAQTAFETVPFDHSGMVPFMINYYHKSYQLVLSTGFEPVLGFPRTLNALPNPLGQLSMLRTGVEPVLSFDPDP</sequence>
<dbReference type="RefSeq" id="YP_010780179.1">
    <property type="nucleotide sequence ID" value="NC_075038.1"/>
</dbReference>
<dbReference type="GeneID" id="80516870"/>
<dbReference type="KEGG" id="vg:80516870"/>
<accession>A0A6N1NDD1</accession>
<protein>
    <submittedName>
        <fullName evidence="1">Putative ORFan</fullName>
    </submittedName>
</protein>
<reference evidence="1" key="2">
    <citation type="journal article" date="2018" name="Nat. Commun.">
        <title>Tailed giant Tupanvirus possesses the most complete translational apparatus of the known virosphere.</title>
        <authorList>
            <person name="Abrahao J."/>
            <person name="Silva L."/>
            <person name="Silva L.S."/>
            <person name="Khalil J.Y.B."/>
            <person name="Rodrigues R."/>
            <person name="Arantes T."/>
            <person name="Assis F."/>
            <person name="Boratto P."/>
            <person name="Andrade M."/>
            <person name="Kroon E.G."/>
            <person name="Ribeiro B."/>
            <person name="Bergier I."/>
            <person name="Seligmann H."/>
            <person name="Ghigo E."/>
            <person name="Colson P."/>
            <person name="Levasseur A."/>
            <person name="Kroemer G."/>
            <person name="Raoult D."/>
            <person name="La Scola B."/>
        </authorList>
    </citation>
    <scope>NUCLEOTIDE SEQUENCE [LARGE SCALE GENOMIC DNA]</scope>
    <source>
        <strain evidence="1">Deep ocean</strain>
    </source>
</reference>